<dbReference type="AlphaFoldDB" id="A0A2S1LKK1"/>
<evidence type="ECO:0000256" key="1">
    <source>
        <dbReference type="ARBA" id="ARBA00022729"/>
    </source>
</evidence>
<feature type="domain" description="SbsA Ig-like" evidence="2">
    <location>
        <begin position="32"/>
        <end position="134"/>
    </location>
</feature>
<protein>
    <recommendedName>
        <fullName evidence="2">SbsA Ig-like domain-containing protein</fullName>
    </recommendedName>
</protein>
<dbReference type="EMBL" id="CP020919">
    <property type="protein sequence ID" value="AWG24292.1"/>
    <property type="molecule type" value="Genomic_DNA"/>
</dbReference>
<evidence type="ECO:0000313" key="4">
    <source>
        <dbReference type="Proteomes" id="UP000244677"/>
    </source>
</evidence>
<organism evidence="3 4">
    <name type="scientific">Flavobacterium kingsejongi</name>
    <dbReference type="NCBI Taxonomy" id="1678728"/>
    <lineage>
        <taxon>Bacteria</taxon>
        <taxon>Pseudomonadati</taxon>
        <taxon>Bacteroidota</taxon>
        <taxon>Flavobacteriia</taxon>
        <taxon>Flavobacteriales</taxon>
        <taxon>Flavobacteriaceae</taxon>
        <taxon>Flavobacterium</taxon>
    </lineage>
</organism>
<proteinExistence type="predicted"/>
<sequence>MLNKRLLFYFFIFALIVVSCAKRGSITGGEKDITPPKMTGSSPENFSTGFTGKMIKITFDEYVKLKGINKQLIVSPPMKKMPNITPQGTANRQVTIQIYDTLQPNTTYSFNFGESIEDNNEGNKFQQFKYVFSTGSYIDSLSLKGRIKDAYNKEPDNYVTVMLYEVNDSYTDSIVYKENPRYITNTLDSMKTFSLDNLKEGKYLLVALKDKNNNYKFDPKQDKIGFHNEFITVPNDTVYEIELFKEILPFKALRPTQASGNKLLMGYEGTSKNLKAEVRDGSRLLPSIITQYPEKDSVYIWYPPIKADSLNVILKTDLTKNEFSVKIKNQKNDTLSLSSDTKEMNFRNNLALRSSVPLRKFDKSLMQLIKKDSTQVPFTTVYDSLDMRMEFVFEKEELEKYSLTLFPGAVTDYMGSVNDTLKMSGSTRTFATYGNLKLTLQNVKSYPVIVELTNAKGEVMASAYSEKENIINFFNINPALYTIRVIYDENKNRIWDTGNFLEKRQTEQVIYYPKEIDVRANWDVDQVFNLAP</sequence>
<name>A0A2S1LKK1_9FLAO</name>
<keyword evidence="4" id="KW-1185">Reference proteome</keyword>
<dbReference type="InterPro" id="IPR032812">
    <property type="entry name" value="SbsA_Ig"/>
</dbReference>
<reference evidence="3 4" key="1">
    <citation type="submission" date="2017-04" db="EMBL/GenBank/DDBJ databases">
        <title>Complete genome sequence of Flavobacterium kingsejong AJ004.</title>
        <authorList>
            <person name="Lee P.C."/>
        </authorList>
    </citation>
    <scope>NUCLEOTIDE SEQUENCE [LARGE SCALE GENOMIC DNA]</scope>
    <source>
        <strain evidence="3 4">AJ004</strain>
    </source>
</reference>
<dbReference type="KEGG" id="fki:FK004_03155"/>
<dbReference type="OrthoDB" id="9809989at2"/>
<gene>
    <name evidence="3" type="ORF">FK004_03155</name>
</gene>
<dbReference type="PROSITE" id="PS51257">
    <property type="entry name" value="PROKAR_LIPOPROTEIN"/>
    <property type="match status" value="1"/>
</dbReference>
<accession>A0A2S1LKK1</accession>
<dbReference type="Pfam" id="PF13205">
    <property type="entry name" value="Big_5"/>
    <property type="match status" value="1"/>
</dbReference>
<evidence type="ECO:0000259" key="2">
    <source>
        <dbReference type="Pfam" id="PF13205"/>
    </source>
</evidence>
<evidence type="ECO:0000313" key="3">
    <source>
        <dbReference type="EMBL" id="AWG24292.1"/>
    </source>
</evidence>
<dbReference type="Proteomes" id="UP000244677">
    <property type="component" value="Chromosome"/>
</dbReference>
<keyword evidence="1" id="KW-0732">Signal</keyword>
<dbReference type="RefSeq" id="WP_108735943.1">
    <property type="nucleotide sequence ID" value="NZ_CP020919.1"/>
</dbReference>